<name>R7U8B3_CAPTE</name>
<feature type="compositionally biased region" description="Acidic residues" evidence="3">
    <location>
        <begin position="12"/>
        <end position="24"/>
    </location>
</feature>
<accession>R7U8B3</accession>
<feature type="region of interest" description="Disordered" evidence="3">
    <location>
        <begin position="212"/>
        <end position="232"/>
    </location>
</feature>
<evidence type="ECO:0000259" key="4">
    <source>
        <dbReference type="PROSITE" id="PS51043"/>
    </source>
</evidence>
<evidence type="ECO:0000256" key="3">
    <source>
        <dbReference type="SAM" id="MobiDB-lite"/>
    </source>
</evidence>
<dbReference type="PANTHER" id="PTHR23509:SF48">
    <property type="entry name" value="INTRACELLULAR PHOSPHOLIPASE A1"/>
    <property type="match status" value="1"/>
</dbReference>
<dbReference type="EnsemblMetazoa" id="CapteT197144">
    <property type="protein sequence ID" value="CapteP197144"/>
    <property type="gene ID" value="CapteG197144"/>
</dbReference>
<keyword evidence="2" id="KW-0175">Coiled coil</keyword>
<feature type="coiled-coil region" evidence="2">
    <location>
        <begin position="459"/>
        <end position="486"/>
    </location>
</feature>
<evidence type="ECO:0000313" key="7">
    <source>
        <dbReference type="Proteomes" id="UP000014760"/>
    </source>
</evidence>
<dbReference type="HOGENOM" id="CLU_006932_2_0_1"/>
<dbReference type="InterPro" id="IPR058055">
    <property type="entry name" value="PA-PLA1"/>
</dbReference>
<protein>
    <recommendedName>
        <fullName evidence="4">DDHD domain-containing protein</fullName>
    </recommendedName>
</protein>
<dbReference type="OrthoDB" id="431378at2759"/>
<feature type="region of interest" description="Disordered" evidence="3">
    <location>
        <begin position="592"/>
        <end position="618"/>
    </location>
</feature>
<feature type="domain" description="DDHD" evidence="4">
    <location>
        <begin position="494"/>
        <end position="731"/>
    </location>
</feature>
<dbReference type="EMBL" id="AMQN01010077">
    <property type="status" value="NOT_ANNOTATED_CDS"/>
    <property type="molecule type" value="Genomic_DNA"/>
</dbReference>
<dbReference type="GO" id="GO:0005737">
    <property type="term" value="C:cytoplasm"/>
    <property type="evidence" value="ECO:0007669"/>
    <property type="project" value="TreeGrafter"/>
</dbReference>
<dbReference type="EMBL" id="KB306977">
    <property type="protein sequence ID" value="ELT99325.1"/>
    <property type="molecule type" value="Genomic_DNA"/>
</dbReference>
<comment type="similarity">
    <text evidence="1">Belongs to the PA-PLA1 family.</text>
</comment>
<proteinExistence type="inferred from homology"/>
<dbReference type="SMART" id="SM01127">
    <property type="entry name" value="DDHD"/>
    <property type="match status" value="1"/>
</dbReference>
<dbReference type="Proteomes" id="UP000014760">
    <property type="component" value="Unassembled WGS sequence"/>
</dbReference>
<evidence type="ECO:0000256" key="2">
    <source>
        <dbReference type="SAM" id="Coils"/>
    </source>
</evidence>
<dbReference type="Pfam" id="PF02862">
    <property type="entry name" value="DDHD"/>
    <property type="match status" value="1"/>
</dbReference>
<dbReference type="GO" id="GO:0046872">
    <property type="term" value="F:metal ion binding"/>
    <property type="evidence" value="ECO:0007669"/>
    <property type="project" value="InterPro"/>
</dbReference>
<dbReference type="PROSITE" id="PS51043">
    <property type="entry name" value="DDHD"/>
    <property type="match status" value="1"/>
</dbReference>
<dbReference type="STRING" id="283909.R7U8B3"/>
<dbReference type="GO" id="GO:0004620">
    <property type="term" value="F:phospholipase activity"/>
    <property type="evidence" value="ECO:0007669"/>
    <property type="project" value="TreeGrafter"/>
</dbReference>
<dbReference type="PANTHER" id="PTHR23509">
    <property type="entry name" value="PA-PL1 PHOSPHOLIPASE FAMILY"/>
    <property type="match status" value="1"/>
</dbReference>
<evidence type="ECO:0000313" key="6">
    <source>
        <dbReference type="EnsemblMetazoa" id="CapteP197144"/>
    </source>
</evidence>
<evidence type="ECO:0000256" key="1">
    <source>
        <dbReference type="ARBA" id="ARBA00038464"/>
    </source>
</evidence>
<dbReference type="OMA" id="XSSSGTR"/>
<keyword evidence="7" id="KW-1185">Reference proteome</keyword>
<reference evidence="7" key="1">
    <citation type="submission" date="2012-12" db="EMBL/GenBank/DDBJ databases">
        <authorList>
            <person name="Hellsten U."/>
            <person name="Grimwood J."/>
            <person name="Chapman J.A."/>
            <person name="Shapiro H."/>
            <person name="Aerts A."/>
            <person name="Otillar R.P."/>
            <person name="Terry A.Y."/>
            <person name="Boore J.L."/>
            <person name="Simakov O."/>
            <person name="Marletaz F."/>
            <person name="Cho S.-J."/>
            <person name="Edsinger-Gonzales E."/>
            <person name="Havlak P."/>
            <person name="Kuo D.-H."/>
            <person name="Larsson T."/>
            <person name="Lv J."/>
            <person name="Arendt D."/>
            <person name="Savage R."/>
            <person name="Osoegawa K."/>
            <person name="de Jong P."/>
            <person name="Lindberg D.R."/>
            <person name="Seaver E.C."/>
            <person name="Weisblat D.A."/>
            <person name="Putnam N.H."/>
            <person name="Grigoriev I.V."/>
            <person name="Rokhsar D.S."/>
        </authorList>
    </citation>
    <scope>NUCLEOTIDE SEQUENCE</scope>
    <source>
        <strain evidence="7">I ESC-2004</strain>
    </source>
</reference>
<dbReference type="AlphaFoldDB" id="R7U8B3"/>
<dbReference type="InterPro" id="IPR004177">
    <property type="entry name" value="DDHD_dom"/>
</dbReference>
<feature type="compositionally biased region" description="Low complexity" evidence="3">
    <location>
        <begin position="38"/>
        <end position="68"/>
    </location>
</feature>
<feature type="compositionally biased region" description="Basic and acidic residues" evidence="3">
    <location>
        <begin position="604"/>
        <end position="618"/>
    </location>
</feature>
<reference evidence="6" key="3">
    <citation type="submission" date="2015-06" db="UniProtKB">
        <authorList>
            <consortium name="EnsemblMetazoa"/>
        </authorList>
    </citation>
    <scope>IDENTIFICATION</scope>
</reference>
<organism evidence="5">
    <name type="scientific">Capitella teleta</name>
    <name type="common">Polychaete worm</name>
    <dbReference type="NCBI Taxonomy" id="283909"/>
    <lineage>
        <taxon>Eukaryota</taxon>
        <taxon>Metazoa</taxon>
        <taxon>Spiralia</taxon>
        <taxon>Lophotrochozoa</taxon>
        <taxon>Annelida</taxon>
        <taxon>Polychaeta</taxon>
        <taxon>Sedentaria</taxon>
        <taxon>Scolecida</taxon>
        <taxon>Capitellidae</taxon>
        <taxon>Capitella</taxon>
    </lineage>
</organism>
<gene>
    <name evidence="5" type="ORF">CAPTEDRAFT_197144</name>
</gene>
<sequence>MARRSLDPSFADSDDNFDEADDIVLADSHPPVSQQAVGGRSPSGSSSDSCTLSTGDLSSSTRSDLSAASSSTSLASKTRFLFPKVDTVESLRPEEVRWFYKEEGDKKWTPFIGYDSLRIECKFREIIHRLGHLAAPDTPPGDAPEHDSEMINVRGGIYGVNVLKRKCFPVYWSTKEESLRVMRGTWFVDGTWQPLDENHSNQIETEHLSKFENQKLPEDESETGRNPLPAGTRLRRGFCHEAHMEDKPPDITHLIFVVHGIGQKMDTGNIVKRCADIRESTQRVCDKYFSELRSSNKRAEFLPVEWRSTLRLDGDTVESITPNKVKGLRTILNSSAMDILYYTSPLYRSEHWNYTQCLAAFLNWITAIFLITQGLQTELNRLYLEFCQRHPYFEANGGKVSILAHSLGSVIAYDIITGWNPIQLYDQYVSSVIGDSVDSCNGITAQQSQEEKCLQVQDTSTLVSELEEARQRVHELEHEILKRAERDQIKTPNLKFTLDTFFTLGSPLAVFLALRGVRPSSGRGTQEDILPASLCRRMYNIYHPSDPIAYRLEPLIMKHYEGLMPLRIHRFDSPFKPAYDVMPRVSIARVNNQQAKKKSASALSEEKSVETKNEKLGGEALKVHASDQDASPKKGWSKVFRRSRKLSVEEALSAEMTVFDRVEKVTSDCDDDDDDWVNYDVMFERTELEHRLDYQVKEGKMENSYLATLTSHFSYWSNLDLALFIMTQIFPESAPTSPPPSL</sequence>
<reference evidence="5 7" key="2">
    <citation type="journal article" date="2013" name="Nature">
        <title>Insights into bilaterian evolution from three spiralian genomes.</title>
        <authorList>
            <person name="Simakov O."/>
            <person name="Marletaz F."/>
            <person name="Cho S.J."/>
            <person name="Edsinger-Gonzales E."/>
            <person name="Havlak P."/>
            <person name="Hellsten U."/>
            <person name="Kuo D.H."/>
            <person name="Larsson T."/>
            <person name="Lv J."/>
            <person name="Arendt D."/>
            <person name="Savage R."/>
            <person name="Osoegawa K."/>
            <person name="de Jong P."/>
            <person name="Grimwood J."/>
            <person name="Chapman J.A."/>
            <person name="Shapiro H."/>
            <person name="Aerts A."/>
            <person name="Otillar R.P."/>
            <person name="Terry A.Y."/>
            <person name="Boore J.L."/>
            <person name="Grigoriev I.V."/>
            <person name="Lindberg D.R."/>
            <person name="Seaver E.C."/>
            <person name="Weisblat D.A."/>
            <person name="Putnam N.H."/>
            <person name="Rokhsar D.S."/>
        </authorList>
    </citation>
    <scope>NUCLEOTIDE SEQUENCE</scope>
    <source>
        <strain evidence="5 7">I ESC-2004</strain>
    </source>
</reference>
<evidence type="ECO:0000313" key="5">
    <source>
        <dbReference type="EMBL" id="ELT99325.1"/>
    </source>
</evidence>
<feature type="region of interest" description="Disordered" evidence="3">
    <location>
        <begin position="1"/>
        <end position="68"/>
    </location>
</feature>